<proteinExistence type="predicted"/>
<feature type="modified residue" description="4-aspartylphosphate" evidence="7">
    <location>
        <position position="54"/>
    </location>
</feature>
<dbReference type="GO" id="GO:0006355">
    <property type="term" value="P:regulation of DNA-templated transcription"/>
    <property type="evidence" value="ECO:0007669"/>
    <property type="project" value="InterPro"/>
</dbReference>
<keyword evidence="5" id="KW-0010">Activator</keyword>
<dbReference type="Pfam" id="PF00072">
    <property type="entry name" value="Response_reg"/>
    <property type="match status" value="1"/>
</dbReference>
<evidence type="ECO:0000259" key="10">
    <source>
        <dbReference type="PROSITE" id="PS51755"/>
    </source>
</evidence>
<keyword evidence="1 7" id="KW-0597">Phosphoprotein</keyword>
<evidence type="ECO:0000259" key="9">
    <source>
        <dbReference type="PROSITE" id="PS50110"/>
    </source>
</evidence>
<dbReference type="Proteomes" id="UP000010553">
    <property type="component" value="Unassembled WGS sequence"/>
</dbReference>
<dbReference type="GO" id="GO:0005829">
    <property type="term" value="C:cytosol"/>
    <property type="evidence" value="ECO:0007669"/>
    <property type="project" value="TreeGrafter"/>
</dbReference>
<dbReference type="SUPFAM" id="SSF52172">
    <property type="entry name" value="CheY-like"/>
    <property type="match status" value="1"/>
</dbReference>
<dbReference type="InterPro" id="IPR001867">
    <property type="entry name" value="OmpR/PhoB-type_DNA-bd"/>
</dbReference>
<evidence type="ECO:0000256" key="8">
    <source>
        <dbReference type="PROSITE-ProRule" id="PRU01091"/>
    </source>
</evidence>
<evidence type="ECO:0000313" key="12">
    <source>
        <dbReference type="Proteomes" id="UP000010553"/>
    </source>
</evidence>
<dbReference type="Pfam" id="PF00486">
    <property type="entry name" value="Trans_reg_C"/>
    <property type="match status" value="1"/>
</dbReference>
<feature type="domain" description="Response regulatory" evidence="9">
    <location>
        <begin position="5"/>
        <end position="120"/>
    </location>
</feature>
<evidence type="ECO:0000256" key="2">
    <source>
        <dbReference type="ARBA" id="ARBA00023012"/>
    </source>
</evidence>
<dbReference type="Gene3D" id="3.40.50.2300">
    <property type="match status" value="1"/>
</dbReference>
<protein>
    <submittedName>
        <fullName evidence="11">DNA-binding response regulator</fullName>
    </submittedName>
</protein>
<reference evidence="11 12" key="1">
    <citation type="submission" date="2012-12" db="EMBL/GenBank/DDBJ databases">
        <title>The Genome Sequence of Enterococcus faecium E1590.</title>
        <authorList>
            <consortium name="The Broad Institute Genome Sequencing Platform"/>
            <consortium name="The Broad Institute Genome Sequencing Center for Infectious Disease"/>
            <person name="Earl A.M."/>
            <person name="Gilmore M.S."/>
            <person name="van Schaik W."/>
            <person name="Lebreton F."/>
            <person name="Willems R.J."/>
            <person name="Walker B."/>
            <person name="Young S.K."/>
            <person name="Zeng Q."/>
            <person name="Gargeya S."/>
            <person name="Fitzgerald M."/>
            <person name="Haas B."/>
            <person name="Abouelleil A."/>
            <person name="Alvarado L."/>
            <person name="Arachchi H.M."/>
            <person name="Berlin A.M."/>
            <person name="Chapman S.B."/>
            <person name="Dewar J."/>
            <person name="Goldberg J."/>
            <person name="Griggs A."/>
            <person name="Gujja S."/>
            <person name="Hansen M."/>
            <person name="Howarth C."/>
            <person name="Imamovic A."/>
            <person name="Larimer J."/>
            <person name="McCowan C."/>
            <person name="Murphy C."/>
            <person name="Neiman D."/>
            <person name="Pearson M."/>
            <person name="Priest M."/>
            <person name="Roberts A."/>
            <person name="Saif S."/>
            <person name="Shea T."/>
            <person name="Sisk P."/>
            <person name="Sykes S."/>
            <person name="Wortman J."/>
            <person name="Nusbaum C."/>
            <person name="Birren B."/>
        </authorList>
    </citation>
    <scope>NUCLEOTIDE SEQUENCE [LARGE SCALE GENOMIC DNA]</scope>
    <source>
        <strain evidence="11 12">E1590</strain>
    </source>
</reference>
<feature type="DNA-binding region" description="OmpR/PhoB-type" evidence="8">
    <location>
        <begin position="135"/>
        <end position="233"/>
    </location>
</feature>
<evidence type="ECO:0000256" key="6">
    <source>
        <dbReference type="ARBA" id="ARBA00023163"/>
    </source>
</evidence>
<dbReference type="SMART" id="SM00448">
    <property type="entry name" value="REC"/>
    <property type="match status" value="1"/>
</dbReference>
<keyword evidence="3" id="KW-0805">Transcription regulation</keyword>
<dbReference type="CDD" id="cd17574">
    <property type="entry name" value="REC_OmpR"/>
    <property type="match status" value="1"/>
</dbReference>
<dbReference type="InterPro" id="IPR039420">
    <property type="entry name" value="WalR-like"/>
</dbReference>
<dbReference type="EMBL" id="AHXC01000005">
    <property type="protein sequence ID" value="ELB02106.1"/>
    <property type="molecule type" value="Genomic_DNA"/>
</dbReference>
<dbReference type="GO" id="GO:0000156">
    <property type="term" value="F:phosphorelay response regulator activity"/>
    <property type="evidence" value="ECO:0007669"/>
    <property type="project" value="TreeGrafter"/>
</dbReference>
<dbReference type="FunFam" id="1.10.10.10:FF:000018">
    <property type="entry name" value="DNA-binding response regulator ResD"/>
    <property type="match status" value="1"/>
</dbReference>
<evidence type="ECO:0000256" key="5">
    <source>
        <dbReference type="ARBA" id="ARBA00023159"/>
    </source>
</evidence>
<evidence type="ECO:0000256" key="3">
    <source>
        <dbReference type="ARBA" id="ARBA00023015"/>
    </source>
</evidence>
<name>A0A828ZQ27_ENTFC</name>
<dbReference type="AlphaFoldDB" id="A0A828ZQ27"/>
<dbReference type="PROSITE" id="PS51755">
    <property type="entry name" value="OMPR_PHOB"/>
    <property type="match status" value="1"/>
</dbReference>
<dbReference type="PANTHER" id="PTHR48111">
    <property type="entry name" value="REGULATOR OF RPOS"/>
    <property type="match status" value="1"/>
</dbReference>
<dbReference type="PANTHER" id="PTHR48111:SF52">
    <property type="entry name" value="TRANSCRIPTIONAL REGULATORY PROTEIN YVRH"/>
    <property type="match status" value="1"/>
</dbReference>
<keyword evidence="6" id="KW-0804">Transcription</keyword>
<evidence type="ECO:0000256" key="1">
    <source>
        <dbReference type="ARBA" id="ARBA00022553"/>
    </source>
</evidence>
<dbReference type="InterPro" id="IPR001789">
    <property type="entry name" value="Sig_transdc_resp-reg_receiver"/>
</dbReference>
<dbReference type="PROSITE" id="PS50110">
    <property type="entry name" value="RESPONSE_REGULATORY"/>
    <property type="match status" value="1"/>
</dbReference>
<sequence>MRNEKILVVDDEPAIRRLIWKSLQSTGILVYQSDSVEKTIEIMSRVTFDLFLLDISLDYENDGYHLAQLIREKDPAVPLLFLSGKKSEEAMITGLEVGADQYLTKPFSLDLLRAQVTAALDRNKAIRNQSAHPIKGEIKAGDFRFDPIRYQLFKKDCLIKLSSKELQLIRFFMENPDQVFSKEQIYRSVWNDEHFDANTIMVFINHLRNKIEADPKNAKYLKTIWGIGYTFLPDGDKECSKNEK</sequence>
<dbReference type="InterPro" id="IPR036388">
    <property type="entry name" value="WH-like_DNA-bd_sf"/>
</dbReference>
<dbReference type="InterPro" id="IPR011006">
    <property type="entry name" value="CheY-like_superfamily"/>
</dbReference>
<organism evidence="11 12">
    <name type="scientific">Enterococcus faecium EnGen0003</name>
    <dbReference type="NCBI Taxonomy" id="1138901"/>
    <lineage>
        <taxon>Bacteria</taxon>
        <taxon>Bacillati</taxon>
        <taxon>Bacillota</taxon>
        <taxon>Bacilli</taxon>
        <taxon>Lactobacillales</taxon>
        <taxon>Enterococcaceae</taxon>
        <taxon>Enterococcus</taxon>
    </lineage>
</organism>
<gene>
    <name evidence="11" type="ORF">OIE_04532</name>
</gene>
<evidence type="ECO:0000256" key="7">
    <source>
        <dbReference type="PROSITE-ProRule" id="PRU00169"/>
    </source>
</evidence>
<dbReference type="Gene3D" id="1.10.10.10">
    <property type="entry name" value="Winged helix-like DNA-binding domain superfamily/Winged helix DNA-binding domain"/>
    <property type="match status" value="1"/>
</dbReference>
<feature type="domain" description="OmpR/PhoB-type" evidence="10">
    <location>
        <begin position="135"/>
        <end position="233"/>
    </location>
</feature>
<comment type="caution">
    <text evidence="11">The sequence shown here is derived from an EMBL/GenBank/DDBJ whole genome shotgun (WGS) entry which is preliminary data.</text>
</comment>
<dbReference type="RefSeq" id="WP_002309885.1">
    <property type="nucleotide sequence ID" value="NZ_KB029692.1"/>
</dbReference>
<keyword evidence="4 8" id="KW-0238">DNA-binding</keyword>
<keyword evidence="2" id="KW-0902">Two-component regulatory system</keyword>
<dbReference type="GO" id="GO:0032993">
    <property type="term" value="C:protein-DNA complex"/>
    <property type="evidence" value="ECO:0007669"/>
    <property type="project" value="TreeGrafter"/>
</dbReference>
<dbReference type="SMART" id="SM00862">
    <property type="entry name" value="Trans_reg_C"/>
    <property type="match status" value="1"/>
</dbReference>
<evidence type="ECO:0000256" key="4">
    <source>
        <dbReference type="ARBA" id="ARBA00023125"/>
    </source>
</evidence>
<accession>A0A828ZQ27</accession>
<dbReference type="GO" id="GO:0000976">
    <property type="term" value="F:transcription cis-regulatory region binding"/>
    <property type="evidence" value="ECO:0007669"/>
    <property type="project" value="TreeGrafter"/>
</dbReference>
<evidence type="ECO:0000313" key="11">
    <source>
        <dbReference type="EMBL" id="ELB02106.1"/>
    </source>
</evidence>
<dbReference type="CDD" id="cd00383">
    <property type="entry name" value="trans_reg_C"/>
    <property type="match status" value="1"/>
</dbReference>